<evidence type="ECO:0000256" key="2">
    <source>
        <dbReference type="ARBA" id="ARBA00022840"/>
    </source>
</evidence>
<dbReference type="InterPro" id="IPR003439">
    <property type="entry name" value="ABC_transporter-like_ATP-bd"/>
</dbReference>
<dbReference type="SMART" id="SM00382">
    <property type="entry name" value="AAA"/>
    <property type="match status" value="1"/>
</dbReference>
<protein>
    <recommendedName>
        <fullName evidence="3">ABC transporter domain-containing protein</fullName>
    </recommendedName>
</protein>
<evidence type="ECO:0000256" key="1">
    <source>
        <dbReference type="ARBA" id="ARBA00022741"/>
    </source>
</evidence>
<dbReference type="STRING" id="1382522.W6MQW8"/>
<dbReference type="EMBL" id="HG793130">
    <property type="protein sequence ID" value="CDK29071.1"/>
    <property type="molecule type" value="Genomic_DNA"/>
</dbReference>
<organism evidence="4 5">
    <name type="scientific">Kuraishia capsulata CBS 1993</name>
    <dbReference type="NCBI Taxonomy" id="1382522"/>
    <lineage>
        <taxon>Eukaryota</taxon>
        <taxon>Fungi</taxon>
        <taxon>Dikarya</taxon>
        <taxon>Ascomycota</taxon>
        <taxon>Saccharomycotina</taxon>
        <taxon>Pichiomycetes</taxon>
        <taxon>Pichiales</taxon>
        <taxon>Pichiaceae</taxon>
        <taxon>Kuraishia</taxon>
    </lineage>
</organism>
<sequence>MPSEYAIITEGLSYKFPNNDRVGLYDINIHLKKGSRLLLVGPNGAGKSTLLKILAGQKLINMGTILLDGVNPFELSKTQAARDAHNQFVVTYLGTEWANNEITKRDIPVILLVNSIGGEIYPERRDELINLLDIDITWRMNQISDGERRRVQLLMGLLKPWNLLLLDEVTIDLDVLVRSRLMDFLRLECETRSATVVYATHIFDGLGTWPTEIEHLSGGVQRKHYSLQDVKFVNKKSEIPVSNLEVEKTDSFHPLALEWLHEDLEARGERTDDKTRPKWSEVSEKAQSTYFDKSDRVTDYFLRTRKI</sequence>
<dbReference type="Pfam" id="PF00005">
    <property type="entry name" value="ABC_tran"/>
    <property type="match status" value="1"/>
</dbReference>
<dbReference type="Proteomes" id="UP000019384">
    <property type="component" value="Unassembled WGS sequence"/>
</dbReference>
<keyword evidence="2" id="KW-0067">ATP-binding</keyword>
<name>W6MQW8_9ASCO</name>
<dbReference type="GO" id="GO:0030014">
    <property type="term" value="C:CCR4-NOT complex"/>
    <property type="evidence" value="ECO:0007669"/>
    <property type="project" value="EnsemblFungi"/>
</dbReference>
<dbReference type="PROSITE" id="PS50893">
    <property type="entry name" value="ABC_TRANSPORTER_2"/>
    <property type="match status" value="1"/>
</dbReference>
<dbReference type="GO" id="GO:0006357">
    <property type="term" value="P:regulation of transcription by RNA polymerase II"/>
    <property type="evidence" value="ECO:0007669"/>
    <property type="project" value="EnsemblFungi"/>
</dbReference>
<reference evidence="4" key="1">
    <citation type="submission" date="2013-12" db="EMBL/GenBank/DDBJ databases">
        <authorList>
            <person name="Genoscope - CEA"/>
        </authorList>
    </citation>
    <scope>NUCLEOTIDE SEQUENCE</scope>
    <source>
        <strain evidence="4">CBS 1993</strain>
    </source>
</reference>
<dbReference type="GO" id="GO:0016887">
    <property type="term" value="F:ATP hydrolysis activity"/>
    <property type="evidence" value="ECO:0007669"/>
    <property type="project" value="InterPro"/>
</dbReference>
<dbReference type="OrthoDB" id="6512918at2759"/>
<evidence type="ECO:0000259" key="3">
    <source>
        <dbReference type="PROSITE" id="PS50893"/>
    </source>
</evidence>
<dbReference type="InterPro" id="IPR003593">
    <property type="entry name" value="AAA+_ATPase"/>
</dbReference>
<reference evidence="4" key="2">
    <citation type="submission" date="2014-02" db="EMBL/GenBank/DDBJ databases">
        <title>Complete DNA sequence of /Kuraishia capsulata/ illustrates novel genomic features among budding yeasts (/Saccharomycotina/).</title>
        <authorList>
            <person name="Morales L."/>
            <person name="Noel B."/>
            <person name="Porcel B."/>
            <person name="Marcet-Houben M."/>
            <person name="Hullo M-F."/>
            <person name="Sacerdot C."/>
            <person name="Tekaia F."/>
            <person name="Leh-Louis V."/>
            <person name="Despons L."/>
            <person name="Khanna V."/>
            <person name="Aury J-M."/>
            <person name="Barbe V."/>
            <person name="Couloux A."/>
            <person name="Labadie K."/>
            <person name="Pelletier E."/>
            <person name="Souciet J-L."/>
            <person name="Boekhout T."/>
            <person name="Gabaldon T."/>
            <person name="Wincker P."/>
            <person name="Dujon B."/>
        </authorList>
    </citation>
    <scope>NUCLEOTIDE SEQUENCE</scope>
    <source>
        <strain evidence="4">CBS 1993</strain>
    </source>
</reference>
<keyword evidence="5" id="KW-1185">Reference proteome</keyword>
<gene>
    <name evidence="4" type="ORF">KUCA_T00005058001</name>
</gene>
<dbReference type="HOGENOM" id="CLU_057592_3_0_1"/>
<dbReference type="GO" id="GO:0005524">
    <property type="term" value="F:ATP binding"/>
    <property type="evidence" value="ECO:0007669"/>
    <property type="project" value="UniProtKB-KW"/>
</dbReference>
<dbReference type="PANTHER" id="PTHR43158">
    <property type="entry name" value="SKFA PEPTIDE EXPORT ATP-BINDING PROTEIN SKFE"/>
    <property type="match status" value="1"/>
</dbReference>
<dbReference type="AlphaFoldDB" id="W6MQW8"/>
<evidence type="ECO:0000313" key="5">
    <source>
        <dbReference type="Proteomes" id="UP000019384"/>
    </source>
</evidence>
<dbReference type="GeneID" id="34522448"/>
<dbReference type="PANTHER" id="PTHR43158:SF2">
    <property type="entry name" value="SKFA PEPTIDE EXPORT ATP-BINDING PROTEIN SKFE"/>
    <property type="match status" value="1"/>
</dbReference>
<dbReference type="InterPro" id="IPR027417">
    <property type="entry name" value="P-loop_NTPase"/>
</dbReference>
<keyword evidence="1" id="KW-0547">Nucleotide-binding</keyword>
<feature type="domain" description="ABC transporter" evidence="3">
    <location>
        <begin position="7"/>
        <end position="243"/>
    </location>
</feature>
<accession>W6MQW8</accession>
<proteinExistence type="predicted"/>
<evidence type="ECO:0000313" key="4">
    <source>
        <dbReference type="EMBL" id="CDK29071.1"/>
    </source>
</evidence>
<dbReference type="SUPFAM" id="SSF52540">
    <property type="entry name" value="P-loop containing nucleoside triphosphate hydrolases"/>
    <property type="match status" value="1"/>
</dbReference>
<dbReference type="RefSeq" id="XP_022461060.1">
    <property type="nucleotide sequence ID" value="XM_022606204.1"/>
</dbReference>
<dbReference type="Gene3D" id="3.40.50.300">
    <property type="entry name" value="P-loop containing nucleotide triphosphate hydrolases"/>
    <property type="match status" value="1"/>
</dbReference>